<sequence>MRPFRHMGEHTDLFMKGKIVAYNECGYSSADIALMTNILKSTICRILNNFKATGSPARKIGSGRKKILTPRNTKVLERISEDNPRLLSGEISKQFSKETGLVVSRTTIRSYLKDCGLKCRTARKKPKLTQRHILLRFKLSKIFITYADEFWSTVIFTDEFTVQFAPTKKNTLIYRRNGEAFEEKNIVKTTKYGAGKVMFWAAISANGVGIIVPIEGNMNAGVYVNILSNNLELAARKMQMSSYILMHDCASCHTSKFVEDWLKTKNISVLNWAPQSPDLNPIENLFAIMKSEAEKFSFKNRSEVITKVIEILNNIQKDLCGKLVNSMPDRVKCMYAAKGKSTKY</sequence>
<name>A0A0R0LZ64_9MICR</name>
<dbReference type="InterPro" id="IPR002492">
    <property type="entry name" value="Transposase_Tc1-like"/>
</dbReference>
<feature type="domain" description="Tc1-like transposase DDE" evidence="2">
    <location>
        <begin position="154"/>
        <end position="304"/>
    </location>
</feature>
<dbReference type="OrthoDB" id="2431447at2759"/>
<evidence type="ECO:0000259" key="2">
    <source>
        <dbReference type="Pfam" id="PF13358"/>
    </source>
</evidence>
<dbReference type="Gene3D" id="3.30.420.10">
    <property type="entry name" value="Ribonuclease H-like superfamily/Ribonuclease H"/>
    <property type="match status" value="1"/>
</dbReference>
<dbReference type="InterPro" id="IPR052338">
    <property type="entry name" value="Transposase_5"/>
</dbReference>
<dbReference type="Pfam" id="PF01498">
    <property type="entry name" value="HTH_Tnp_Tc3_2"/>
    <property type="match status" value="1"/>
</dbReference>
<keyword evidence="4" id="KW-1185">Reference proteome</keyword>
<dbReference type="Proteomes" id="UP000051530">
    <property type="component" value="Unassembled WGS sequence"/>
</dbReference>
<dbReference type="SUPFAM" id="SSF46689">
    <property type="entry name" value="Homeodomain-like"/>
    <property type="match status" value="1"/>
</dbReference>
<dbReference type="PANTHER" id="PTHR23022:SF134">
    <property type="entry name" value="TRANSPOSABLE ELEMENT TC1 TRANSPOSASE"/>
    <property type="match status" value="1"/>
</dbReference>
<dbReference type="GO" id="GO:0003677">
    <property type="term" value="F:DNA binding"/>
    <property type="evidence" value="ECO:0007669"/>
    <property type="project" value="InterPro"/>
</dbReference>
<evidence type="ECO:0000313" key="4">
    <source>
        <dbReference type="Proteomes" id="UP000051530"/>
    </source>
</evidence>
<proteinExistence type="predicted"/>
<dbReference type="NCBIfam" id="NF033545">
    <property type="entry name" value="transpos_IS630"/>
    <property type="match status" value="1"/>
</dbReference>
<dbReference type="AlphaFoldDB" id="A0A0R0LZ64"/>
<dbReference type="InterPro" id="IPR036397">
    <property type="entry name" value="RNaseH_sf"/>
</dbReference>
<dbReference type="GO" id="GO:0006313">
    <property type="term" value="P:DNA transposition"/>
    <property type="evidence" value="ECO:0007669"/>
    <property type="project" value="InterPro"/>
</dbReference>
<evidence type="ECO:0000313" key="3">
    <source>
        <dbReference type="EMBL" id="KRH94547.1"/>
    </source>
</evidence>
<feature type="domain" description="Transposase Tc1-like" evidence="1">
    <location>
        <begin position="78"/>
        <end position="140"/>
    </location>
</feature>
<dbReference type="GO" id="GO:0015074">
    <property type="term" value="P:DNA integration"/>
    <property type="evidence" value="ECO:0007669"/>
    <property type="project" value="InterPro"/>
</dbReference>
<dbReference type="PANTHER" id="PTHR23022">
    <property type="entry name" value="TRANSPOSABLE ELEMENT-RELATED"/>
    <property type="match status" value="1"/>
</dbReference>
<organism evidence="3 4">
    <name type="scientific">Pseudoloma neurophilia</name>
    <dbReference type="NCBI Taxonomy" id="146866"/>
    <lineage>
        <taxon>Eukaryota</taxon>
        <taxon>Fungi</taxon>
        <taxon>Fungi incertae sedis</taxon>
        <taxon>Microsporidia</taxon>
        <taxon>Pseudoloma</taxon>
    </lineage>
</organism>
<dbReference type="EMBL" id="LGUB01000060">
    <property type="protein sequence ID" value="KRH94547.1"/>
    <property type="molecule type" value="Genomic_DNA"/>
</dbReference>
<evidence type="ECO:0000259" key="1">
    <source>
        <dbReference type="Pfam" id="PF01498"/>
    </source>
</evidence>
<dbReference type="InterPro" id="IPR038717">
    <property type="entry name" value="Tc1-like_DDE_dom"/>
</dbReference>
<protein>
    <submittedName>
        <fullName evidence="3">Transposase</fullName>
    </submittedName>
</protein>
<accession>A0A0R0LZ64</accession>
<reference evidence="3 4" key="1">
    <citation type="submission" date="2015-07" db="EMBL/GenBank/DDBJ databases">
        <title>The genome of Pseudoloma neurophilia, a relevant intracellular parasite of the zebrafish.</title>
        <authorList>
            <person name="Ndikumana S."/>
            <person name="Pelin A."/>
            <person name="Sanders J."/>
            <person name="Corradi N."/>
        </authorList>
    </citation>
    <scope>NUCLEOTIDE SEQUENCE [LARGE SCALE GENOMIC DNA]</scope>
    <source>
        <strain evidence="3 4">MK1</strain>
    </source>
</reference>
<gene>
    <name evidence="3" type="ORF">M153_21400010376</name>
</gene>
<dbReference type="VEuPathDB" id="MicrosporidiaDB:M153_21400010376"/>
<dbReference type="InterPro" id="IPR047655">
    <property type="entry name" value="Transpos_IS630-like"/>
</dbReference>
<dbReference type="Pfam" id="PF13358">
    <property type="entry name" value="DDE_3"/>
    <property type="match status" value="1"/>
</dbReference>
<dbReference type="InterPro" id="IPR009057">
    <property type="entry name" value="Homeodomain-like_sf"/>
</dbReference>
<comment type="caution">
    <text evidence="3">The sequence shown here is derived from an EMBL/GenBank/DDBJ whole genome shotgun (WGS) entry which is preliminary data.</text>
</comment>